<gene>
    <name evidence="2" type="ORF">N2K95_09105</name>
</gene>
<name>A0ABY5YL94_9MICC</name>
<dbReference type="EMBL" id="CP104275">
    <property type="protein sequence ID" value="UWX95857.1"/>
    <property type="molecule type" value="Genomic_DNA"/>
</dbReference>
<reference evidence="2" key="1">
    <citation type="submission" date="2022-09" db="EMBL/GenBank/DDBJ databases">
        <title>Novel species in genus Arthrobacter.</title>
        <authorList>
            <person name="Liu Y."/>
        </authorList>
    </citation>
    <scope>NUCLEOTIDE SEQUENCE</scope>
    <source>
        <strain evidence="2">Zg-Y815</strain>
    </source>
</reference>
<keyword evidence="1" id="KW-0812">Transmembrane</keyword>
<keyword evidence="1" id="KW-1133">Transmembrane helix</keyword>
<protein>
    <submittedName>
        <fullName evidence="2">Uncharacterized protein</fullName>
    </submittedName>
</protein>
<evidence type="ECO:0000256" key="1">
    <source>
        <dbReference type="SAM" id="Phobius"/>
    </source>
</evidence>
<organism evidence="2 3">
    <name type="scientific">Arthrobacter zhaoxinii</name>
    <dbReference type="NCBI Taxonomy" id="2964616"/>
    <lineage>
        <taxon>Bacteria</taxon>
        <taxon>Bacillati</taxon>
        <taxon>Actinomycetota</taxon>
        <taxon>Actinomycetes</taxon>
        <taxon>Micrococcales</taxon>
        <taxon>Micrococcaceae</taxon>
        <taxon>Arthrobacter</taxon>
    </lineage>
</organism>
<feature type="transmembrane region" description="Helical" evidence="1">
    <location>
        <begin position="22"/>
        <end position="42"/>
    </location>
</feature>
<dbReference type="Proteomes" id="UP001059859">
    <property type="component" value="Chromosome"/>
</dbReference>
<dbReference type="RefSeq" id="WP_260651305.1">
    <property type="nucleotide sequence ID" value="NZ_CP104275.1"/>
</dbReference>
<sequence>MVGSSTIVPSRSIPRLLASDPLTAWLAAAVVLVSVISLYCVLKPRKRRRRRVVHKSAGV</sequence>
<evidence type="ECO:0000313" key="3">
    <source>
        <dbReference type="Proteomes" id="UP001059859"/>
    </source>
</evidence>
<keyword evidence="3" id="KW-1185">Reference proteome</keyword>
<evidence type="ECO:0000313" key="2">
    <source>
        <dbReference type="EMBL" id="UWX95857.1"/>
    </source>
</evidence>
<keyword evidence="1" id="KW-0472">Membrane</keyword>
<accession>A0ABY5YL94</accession>
<proteinExistence type="predicted"/>